<proteinExistence type="predicted"/>
<dbReference type="InterPro" id="IPR036388">
    <property type="entry name" value="WH-like_DNA-bd_sf"/>
</dbReference>
<comment type="caution">
    <text evidence="2">The sequence shown here is derived from an EMBL/GenBank/DDBJ whole genome shotgun (WGS) entry which is preliminary data.</text>
</comment>
<feature type="domain" description="Transcription regulator PadR N-terminal" evidence="1">
    <location>
        <begin position="24"/>
        <end position="91"/>
    </location>
</feature>
<protein>
    <submittedName>
        <fullName evidence="2">PadR family transcriptional regulator</fullName>
    </submittedName>
</protein>
<dbReference type="PANTHER" id="PTHR33169:SF14">
    <property type="entry name" value="TRANSCRIPTIONAL REGULATOR RV3488"/>
    <property type="match status" value="1"/>
</dbReference>
<dbReference type="RefSeq" id="WP_089612159.1">
    <property type="nucleotide sequence ID" value="NZ_CP022121.1"/>
</dbReference>
<dbReference type="InterPro" id="IPR036390">
    <property type="entry name" value="WH_DNA-bd_sf"/>
</dbReference>
<dbReference type="PANTHER" id="PTHR33169">
    <property type="entry name" value="PADR-FAMILY TRANSCRIPTIONAL REGULATOR"/>
    <property type="match status" value="1"/>
</dbReference>
<reference evidence="2 3" key="1">
    <citation type="submission" date="2022-08" db="EMBL/GenBank/DDBJ databases">
        <title>Proteogenomics of the novel Dehalobacterium formicoaceticum strain EZ94 highlights a key role of methyltransferases during anaerobic dichloromethane degradation.</title>
        <authorList>
            <person name="Wasmund K."/>
        </authorList>
    </citation>
    <scope>NUCLEOTIDE SEQUENCE [LARGE SCALE GENOMIC DNA]</scope>
    <source>
        <strain evidence="2 3">EZ94</strain>
    </source>
</reference>
<dbReference type="InterPro" id="IPR052509">
    <property type="entry name" value="Metal_resp_DNA-bind_regulator"/>
</dbReference>
<gene>
    <name evidence="2" type="ORF">NVS47_10805</name>
</gene>
<dbReference type="Gene3D" id="1.10.10.10">
    <property type="entry name" value="Winged helix-like DNA-binding domain superfamily/Winged helix DNA-binding domain"/>
    <property type="match status" value="1"/>
</dbReference>
<keyword evidence="3" id="KW-1185">Reference proteome</keyword>
<evidence type="ECO:0000313" key="2">
    <source>
        <dbReference type="EMBL" id="MCR6545995.1"/>
    </source>
</evidence>
<evidence type="ECO:0000313" key="3">
    <source>
        <dbReference type="Proteomes" id="UP001524944"/>
    </source>
</evidence>
<dbReference type="EMBL" id="JANPWE010000005">
    <property type="protein sequence ID" value="MCR6545995.1"/>
    <property type="molecule type" value="Genomic_DNA"/>
</dbReference>
<dbReference type="Pfam" id="PF03551">
    <property type="entry name" value="PadR"/>
    <property type="match status" value="1"/>
</dbReference>
<sequence>MENSNDDLVLNGIIQELRRGSITLAVLSQLKQPQYGYSLVVLMNEKGFDIEANTLYPLLRRLEKQGILESLWDTDGTKPRKFYRLSEFGEGVYSKLCDAWKDINKVVNHLIDEEG</sequence>
<dbReference type="InterPro" id="IPR005149">
    <property type="entry name" value="Tscrpt_reg_PadR_N"/>
</dbReference>
<name>A0ABT1Y7D8_9FIRM</name>
<accession>A0ABT1Y7D8</accession>
<organism evidence="2 3">
    <name type="scientific">Dehalobacterium formicoaceticum</name>
    <dbReference type="NCBI Taxonomy" id="51515"/>
    <lineage>
        <taxon>Bacteria</taxon>
        <taxon>Bacillati</taxon>
        <taxon>Bacillota</taxon>
        <taxon>Clostridia</taxon>
        <taxon>Eubacteriales</taxon>
        <taxon>Peptococcaceae</taxon>
        <taxon>Dehalobacterium</taxon>
    </lineage>
</organism>
<evidence type="ECO:0000259" key="1">
    <source>
        <dbReference type="Pfam" id="PF03551"/>
    </source>
</evidence>
<dbReference type="SUPFAM" id="SSF46785">
    <property type="entry name" value="Winged helix' DNA-binding domain"/>
    <property type="match status" value="1"/>
</dbReference>
<dbReference type="Proteomes" id="UP001524944">
    <property type="component" value="Unassembled WGS sequence"/>
</dbReference>